<dbReference type="EMBL" id="JBEPTQ010000002">
    <property type="protein sequence ID" value="MET4720073.1"/>
    <property type="molecule type" value="Genomic_DNA"/>
</dbReference>
<gene>
    <name evidence="1" type="ORF">ABIF63_004179</name>
</gene>
<reference evidence="1 2" key="1">
    <citation type="submission" date="2024-06" db="EMBL/GenBank/DDBJ databases">
        <title>Genomic Encyclopedia of Type Strains, Phase V (KMG-V): Genome sequencing to study the core and pangenomes of soil and plant-associated prokaryotes.</title>
        <authorList>
            <person name="Whitman W."/>
        </authorList>
    </citation>
    <scope>NUCLEOTIDE SEQUENCE [LARGE SCALE GENOMIC DNA]</scope>
    <source>
        <strain evidence="1 2">USDA 160</strain>
    </source>
</reference>
<evidence type="ECO:0000313" key="1">
    <source>
        <dbReference type="EMBL" id="MET4720073.1"/>
    </source>
</evidence>
<evidence type="ECO:0000313" key="2">
    <source>
        <dbReference type="Proteomes" id="UP001549291"/>
    </source>
</evidence>
<protein>
    <submittedName>
        <fullName evidence="1">Uncharacterized protein</fullName>
    </submittedName>
</protein>
<sequence length="39" mass="3973">MVNFCLGVDALAQLARAEGLPLLSNDQSDDGTAISPRGG</sequence>
<keyword evidence="2" id="KW-1185">Reference proteome</keyword>
<comment type="caution">
    <text evidence="1">The sequence shown here is derived from an EMBL/GenBank/DDBJ whole genome shotgun (WGS) entry which is preliminary data.</text>
</comment>
<proteinExistence type="predicted"/>
<accession>A0ABV2RT19</accession>
<dbReference type="Proteomes" id="UP001549291">
    <property type="component" value="Unassembled WGS sequence"/>
</dbReference>
<name>A0ABV2RT19_BRAJP</name>
<organism evidence="1 2">
    <name type="scientific">Bradyrhizobium japonicum</name>
    <dbReference type="NCBI Taxonomy" id="375"/>
    <lineage>
        <taxon>Bacteria</taxon>
        <taxon>Pseudomonadati</taxon>
        <taxon>Pseudomonadota</taxon>
        <taxon>Alphaproteobacteria</taxon>
        <taxon>Hyphomicrobiales</taxon>
        <taxon>Nitrobacteraceae</taxon>
        <taxon>Bradyrhizobium</taxon>
    </lineage>
</organism>